<dbReference type="Pfam" id="PF20664">
    <property type="entry name" value="DUF6814"/>
    <property type="match status" value="1"/>
</dbReference>
<keyword evidence="1" id="KW-0812">Transmembrane</keyword>
<name>A0AAE3H4Y7_9BACT</name>
<dbReference type="InterPro" id="IPR049211">
    <property type="entry name" value="DUF6814"/>
</dbReference>
<feature type="transmembrane region" description="Helical" evidence="1">
    <location>
        <begin position="7"/>
        <end position="24"/>
    </location>
</feature>
<sequence length="75" mass="8216">MNVIKKILGIVWIALGAFAVYYLIVNQAVTLWNKGGENVIPAVIYTVVLCPMIAGALGFFGMYCLQGEYNGTDER</sequence>
<keyword evidence="1" id="KW-1133">Transmembrane helix</keyword>
<protein>
    <submittedName>
        <fullName evidence="2">Uncharacterized protein</fullName>
    </submittedName>
</protein>
<evidence type="ECO:0000256" key="1">
    <source>
        <dbReference type="SAM" id="Phobius"/>
    </source>
</evidence>
<comment type="caution">
    <text evidence="2">The sequence shown here is derived from an EMBL/GenBank/DDBJ whole genome shotgun (WGS) entry which is preliminary data.</text>
</comment>
<keyword evidence="3" id="KW-1185">Reference proteome</keyword>
<dbReference type="Proteomes" id="UP001204144">
    <property type="component" value="Unassembled WGS sequence"/>
</dbReference>
<dbReference type="RefSeq" id="WP_255038689.1">
    <property type="nucleotide sequence ID" value="NZ_RJUF01000179.1"/>
</dbReference>
<feature type="transmembrane region" description="Helical" evidence="1">
    <location>
        <begin position="44"/>
        <end position="65"/>
    </location>
</feature>
<keyword evidence="1" id="KW-0472">Membrane</keyword>
<proteinExistence type="predicted"/>
<dbReference type="EMBL" id="RJUF01000179">
    <property type="protein sequence ID" value="MCP9765002.1"/>
    <property type="molecule type" value="Genomic_DNA"/>
</dbReference>
<organism evidence="2 3">
    <name type="scientific">Lacihabitans soyangensis</name>
    <dbReference type="NCBI Taxonomy" id="869394"/>
    <lineage>
        <taxon>Bacteria</taxon>
        <taxon>Pseudomonadati</taxon>
        <taxon>Bacteroidota</taxon>
        <taxon>Cytophagia</taxon>
        <taxon>Cytophagales</taxon>
        <taxon>Leadbetterellaceae</taxon>
        <taxon>Lacihabitans</taxon>
    </lineage>
</organism>
<evidence type="ECO:0000313" key="2">
    <source>
        <dbReference type="EMBL" id="MCP9765002.1"/>
    </source>
</evidence>
<accession>A0AAE3H4Y7</accession>
<dbReference type="AlphaFoldDB" id="A0AAE3H4Y7"/>
<reference evidence="2 3" key="1">
    <citation type="submission" date="2018-11" db="EMBL/GenBank/DDBJ databases">
        <title>Novel bacteria species description.</title>
        <authorList>
            <person name="Han J.-H."/>
        </authorList>
    </citation>
    <scope>NUCLEOTIDE SEQUENCE [LARGE SCALE GENOMIC DNA]</scope>
    <source>
        <strain evidence="2 3">KCTC23259</strain>
    </source>
</reference>
<evidence type="ECO:0000313" key="3">
    <source>
        <dbReference type="Proteomes" id="UP001204144"/>
    </source>
</evidence>
<gene>
    <name evidence="2" type="ORF">EGI31_18870</name>
</gene>